<dbReference type="RefSeq" id="WP_141548744.1">
    <property type="nucleotide sequence ID" value="NZ_JARLXY010000003.1"/>
</dbReference>
<gene>
    <name evidence="1" type="ORF">P4U88_08910</name>
</gene>
<sequence>MAEMLVALSLLMMAVSLLLPQTILIMQERKNIQMRYKAFVLLKKEATLFVYENENEEKRIKEQVIKGVVYYTYWRGDEVCTMWHDVKGRTMEQCLYAEKK</sequence>
<protein>
    <submittedName>
        <fullName evidence="1">Type II secretion system protein</fullName>
    </submittedName>
</protein>
<reference evidence="1 2" key="1">
    <citation type="submission" date="2023-03" db="EMBL/GenBank/DDBJ databases">
        <title>Bacillus Genome Sequencing.</title>
        <authorList>
            <person name="Dunlap C."/>
        </authorList>
    </citation>
    <scope>NUCLEOTIDE SEQUENCE [LARGE SCALE GENOMIC DNA]</scope>
    <source>
        <strain evidence="1 2">B-615</strain>
    </source>
</reference>
<evidence type="ECO:0000313" key="1">
    <source>
        <dbReference type="EMBL" id="MED1566062.1"/>
    </source>
</evidence>
<name>A0ABU6MVD1_9BACI</name>
<proteinExistence type="predicted"/>
<accession>A0ABU6MVD1</accession>
<dbReference type="Proteomes" id="UP001309448">
    <property type="component" value="Unassembled WGS sequence"/>
</dbReference>
<comment type="caution">
    <text evidence="1">The sequence shown here is derived from an EMBL/GenBank/DDBJ whole genome shotgun (WGS) entry which is preliminary data.</text>
</comment>
<evidence type="ECO:0000313" key="2">
    <source>
        <dbReference type="Proteomes" id="UP001309448"/>
    </source>
</evidence>
<keyword evidence="2" id="KW-1185">Reference proteome</keyword>
<dbReference type="EMBL" id="JARMDB010000008">
    <property type="protein sequence ID" value="MED1566062.1"/>
    <property type="molecule type" value="Genomic_DNA"/>
</dbReference>
<organism evidence="1 2">
    <name type="scientific">Bacillus paramycoides</name>
    <dbReference type="NCBI Taxonomy" id="2026194"/>
    <lineage>
        <taxon>Bacteria</taxon>
        <taxon>Bacillati</taxon>
        <taxon>Bacillota</taxon>
        <taxon>Bacilli</taxon>
        <taxon>Bacillales</taxon>
        <taxon>Bacillaceae</taxon>
        <taxon>Bacillus</taxon>
        <taxon>Bacillus cereus group</taxon>
    </lineage>
</organism>